<dbReference type="Pfam" id="PF00474">
    <property type="entry name" value="SSF"/>
    <property type="match status" value="1"/>
</dbReference>
<keyword evidence="4 8" id="KW-0812">Transmembrane</keyword>
<feature type="transmembrane region" description="Helical" evidence="8">
    <location>
        <begin position="84"/>
        <end position="104"/>
    </location>
</feature>
<gene>
    <name evidence="9" type="ORF">F2Q69_00023740</name>
</gene>
<dbReference type="PANTHER" id="PTHR46154:SF4">
    <property type="entry name" value="UREA ACTIVE TRANSPORTER"/>
    <property type="match status" value="1"/>
</dbReference>
<feature type="transmembrane region" description="Helical" evidence="8">
    <location>
        <begin position="415"/>
        <end position="441"/>
    </location>
</feature>
<dbReference type="Gene3D" id="1.20.1730.10">
    <property type="entry name" value="Sodium/glucose cotransporter"/>
    <property type="match status" value="3"/>
</dbReference>
<proteinExistence type="inferred from homology"/>
<feature type="transmembrane region" description="Helical" evidence="8">
    <location>
        <begin position="119"/>
        <end position="137"/>
    </location>
</feature>
<feature type="transmembrane region" description="Helical" evidence="8">
    <location>
        <begin position="553"/>
        <end position="573"/>
    </location>
</feature>
<feature type="transmembrane region" description="Helical" evidence="8">
    <location>
        <begin position="485"/>
        <end position="506"/>
    </location>
</feature>
<feature type="transmembrane region" description="Helical" evidence="8">
    <location>
        <begin position="245"/>
        <end position="270"/>
    </location>
</feature>
<reference evidence="9" key="1">
    <citation type="submission" date="2019-12" db="EMBL/GenBank/DDBJ databases">
        <title>Genome sequencing and annotation of Brassica cretica.</title>
        <authorList>
            <person name="Studholme D.J."/>
            <person name="Sarris P."/>
        </authorList>
    </citation>
    <scope>NUCLEOTIDE SEQUENCE</scope>
    <source>
        <strain evidence="9">PFS-109/04</strain>
        <tissue evidence="9">Leaf</tissue>
    </source>
</reference>
<feature type="transmembrane region" description="Helical" evidence="8">
    <location>
        <begin position="647"/>
        <end position="671"/>
    </location>
</feature>
<evidence type="ECO:0000256" key="7">
    <source>
        <dbReference type="RuleBase" id="RU362091"/>
    </source>
</evidence>
<feature type="transmembrane region" description="Helical" evidence="8">
    <location>
        <begin position="513"/>
        <end position="533"/>
    </location>
</feature>
<dbReference type="EMBL" id="QGKX02001290">
    <property type="protein sequence ID" value="KAF3539538.1"/>
    <property type="molecule type" value="Genomic_DNA"/>
</dbReference>
<comment type="caution">
    <text evidence="9">The sequence shown here is derived from an EMBL/GenBank/DDBJ whole genome shotgun (WGS) entry which is preliminary data.</text>
</comment>
<evidence type="ECO:0000256" key="8">
    <source>
        <dbReference type="SAM" id="Phobius"/>
    </source>
</evidence>
<dbReference type="PROSITE" id="PS50283">
    <property type="entry name" value="NA_SOLUT_SYMP_3"/>
    <property type="match status" value="2"/>
</dbReference>
<evidence type="ECO:0000256" key="1">
    <source>
        <dbReference type="ARBA" id="ARBA00004141"/>
    </source>
</evidence>
<comment type="similarity">
    <text evidence="2 7">Belongs to the sodium:solute symporter (SSF) (TC 2.A.21) family.</text>
</comment>
<feature type="transmembrane region" description="Helical" evidence="8">
    <location>
        <begin position="616"/>
        <end position="635"/>
    </location>
</feature>
<feature type="transmembrane region" description="Helical" evidence="8">
    <location>
        <begin position="345"/>
        <end position="369"/>
    </location>
</feature>
<dbReference type="PANTHER" id="PTHR46154">
    <property type="match status" value="1"/>
</dbReference>
<evidence type="ECO:0000256" key="4">
    <source>
        <dbReference type="ARBA" id="ARBA00022692"/>
    </source>
</evidence>
<keyword evidence="5 8" id="KW-1133">Transmembrane helix</keyword>
<feature type="transmembrane region" description="Helical" evidence="8">
    <location>
        <begin position="41"/>
        <end position="63"/>
    </location>
</feature>
<evidence type="ECO:0000256" key="6">
    <source>
        <dbReference type="ARBA" id="ARBA00023136"/>
    </source>
</evidence>
<dbReference type="AlphaFoldDB" id="A0A8S9QLK3"/>
<dbReference type="InterPro" id="IPR038377">
    <property type="entry name" value="Na/Glc_symporter_sf"/>
</dbReference>
<dbReference type="InterPro" id="IPR031155">
    <property type="entry name" value="DUR"/>
</dbReference>
<evidence type="ECO:0000313" key="10">
    <source>
        <dbReference type="Proteomes" id="UP000712600"/>
    </source>
</evidence>
<evidence type="ECO:0000256" key="2">
    <source>
        <dbReference type="ARBA" id="ARBA00006434"/>
    </source>
</evidence>
<name>A0A8S9QLK3_BRACR</name>
<sequence length="731" mass="79755">MARPARCPPFDFSAKYYHGGGSECERQENFFDDSTRLDQSVGYAVILGFGAFFAVFTSFLVWLEKRYVGARHTSEWFNTAGRNVKTGLIASVIVSQWTWAATILQSSNVAWKYGVSGPFWYASGASIQVLLFGVMAIEIKRKAPNAHTVCEIVKARDGNAFARWLSRGQCPHWSKYIRRKLPHSFHVVLVIFVYLVYTLSSELGSPSVVYDRLIDMAAKSRTCAEPHSHIGQSCGPVDGNYRGSYVTMLSSGGAVFGLINIVGNFGTVFVDNGYWVSAIAARPSATHKGYLLGGLVWFAVPFSLATSLGLGALALDLPITKDEADRGLVPLATAIALMGKTGSMLLLTMLFMAVTSAGSSELIAVSSLFTYDIYRTYINPKATGKQILRVSRSGVLGFGCLMGILAVILNKVGVSLAWMAVTSAGSSELIAVSSLFTYDIYRTYINPKATGKQILRVSRSGVLGFGCLMGILAVILNKVGVSLAWMYLAMGVLIGSAVIPIAFMLLWRKANAIGAILGSISGCVLGIVTWLSTAKIQYGRVDLDTTARNAPMLAGNLVAILTGGLIHAVCSLVQPQNYDWSTTREIKLVEDGASGDVNDVPLEELREEKLKRAKAWIVRWGLVFTLVIVVIWPVLSLPARVFSRGYFWFWAVVAIAWGTIGSIVIVGLPLIESWGTIKSVCMGLFTNDRLMDKLDDLNHRLRALTMAVPEAERIYLLELEKTKKTDEERSI</sequence>
<dbReference type="Proteomes" id="UP000712600">
    <property type="component" value="Unassembled WGS sequence"/>
</dbReference>
<dbReference type="CDD" id="cd11476">
    <property type="entry name" value="SLC5sbd_DUR3"/>
    <property type="match status" value="1"/>
</dbReference>
<organism evidence="9 10">
    <name type="scientific">Brassica cretica</name>
    <name type="common">Mustard</name>
    <dbReference type="NCBI Taxonomy" id="69181"/>
    <lineage>
        <taxon>Eukaryota</taxon>
        <taxon>Viridiplantae</taxon>
        <taxon>Streptophyta</taxon>
        <taxon>Embryophyta</taxon>
        <taxon>Tracheophyta</taxon>
        <taxon>Spermatophyta</taxon>
        <taxon>Magnoliopsida</taxon>
        <taxon>eudicotyledons</taxon>
        <taxon>Gunneridae</taxon>
        <taxon>Pentapetalae</taxon>
        <taxon>rosids</taxon>
        <taxon>malvids</taxon>
        <taxon>Brassicales</taxon>
        <taxon>Brassicaceae</taxon>
        <taxon>Brassiceae</taxon>
        <taxon>Brassica</taxon>
    </lineage>
</organism>
<feature type="transmembrane region" description="Helical" evidence="8">
    <location>
        <begin position="462"/>
        <end position="479"/>
    </location>
</feature>
<dbReference type="GO" id="GO:0015204">
    <property type="term" value="F:urea transmembrane transporter activity"/>
    <property type="evidence" value="ECO:0007669"/>
    <property type="project" value="InterPro"/>
</dbReference>
<keyword evidence="3" id="KW-0813">Transport</keyword>
<feature type="transmembrane region" description="Helical" evidence="8">
    <location>
        <begin position="181"/>
        <end position="200"/>
    </location>
</feature>
<evidence type="ECO:0000313" key="9">
    <source>
        <dbReference type="EMBL" id="KAF3539538.1"/>
    </source>
</evidence>
<keyword evidence="6 8" id="KW-0472">Membrane</keyword>
<evidence type="ECO:0000256" key="3">
    <source>
        <dbReference type="ARBA" id="ARBA00022448"/>
    </source>
</evidence>
<feature type="transmembrane region" description="Helical" evidence="8">
    <location>
        <begin position="390"/>
        <end position="409"/>
    </location>
</feature>
<dbReference type="InterPro" id="IPR001734">
    <property type="entry name" value="Na/solute_symporter"/>
</dbReference>
<accession>A0A8S9QLK3</accession>
<protein>
    <recommendedName>
        <fullName evidence="11">Urea-proton symporter DUR3</fullName>
    </recommendedName>
</protein>
<evidence type="ECO:0008006" key="11">
    <source>
        <dbReference type="Google" id="ProtNLM"/>
    </source>
</evidence>
<feature type="transmembrane region" description="Helical" evidence="8">
    <location>
        <begin position="290"/>
        <end position="315"/>
    </location>
</feature>
<dbReference type="GO" id="GO:0005886">
    <property type="term" value="C:plasma membrane"/>
    <property type="evidence" value="ECO:0007669"/>
    <property type="project" value="TreeGrafter"/>
</dbReference>
<comment type="subcellular location">
    <subcellularLocation>
        <location evidence="1">Membrane</location>
        <topology evidence="1">Multi-pass membrane protein</topology>
    </subcellularLocation>
</comment>
<evidence type="ECO:0000256" key="5">
    <source>
        <dbReference type="ARBA" id="ARBA00022989"/>
    </source>
</evidence>